<dbReference type="InterPro" id="IPR023201">
    <property type="entry name" value="SecY_dom_sf"/>
</dbReference>
<evidence type="ECO:0000256" key="13">
    <source>
        <dbReference type="RuleBase" id="RU004349"/>
    </source>
</evidence>
<dbReference type="HAMAP" id="MF_01465">
    <property type="entry name" value="SecY"/>
    <property type="match status" value="1"/>
</dbReference>
<organism evidence="14 15">
    <name type="scientific">Candidatus Uhrbacteria bacterium CG10_big_fil_rev_8_21_14_0_10_50_16</name>
    <dbReference type="NCBI Taxonomy" id="1975039"/>
    <lineage>
        <taxon>Bacteria</taxon>
        <taxon>Candidatus Uhriibacteriota</taxon>
    </lineage>
</organism>
<feature type="transmembrane region" description="Helical" evidence="10">
    <location>
        <begin position="182"/>
        <end position="199"/>
    </location>
</feature>
<comment type="function">
    <text evidence="10 11">The central subunit of the protein translocation channel SecYEG. Consists of two halves formed by TMs 1-5 and 6-10. These two domains form a lateral gate at the front which open onto the bilayer between TMs 2 and 7, and are clamped together by SecE at the back. The channel is closed by both a pore ring composed of hydrophobic SecY resides and a short helix (helix 2A) on the extracellular side of the membrane which forms a plug. The plug probably moves laterally to allow the channel to open. The ring and the pore may move independently.</text>
</comment>
<evidence type="ECO:0000256" key="10">
    <source>
        <dbReference type="HAMAP-Rule" id="MF_01465"/>
    </source>
</evidence>
<evidence type="ECO:0000256" key="6">
    <source>
        <dbReference type="ARBA" id="ARBA00022989"/>
    </source>
</evidence>
<feature type="transmembrane region" description="Helical" evidence="10">
    <location>
        <begin position="311"/>
        <end position="333"/>
    </location>
</feature>
<dbReference type="Pfam" id="PF00344">
    <property type="entry name" value="SecY"/>
    <property type="match status" value="1"/>
</dbReference>
<feature type="transmembrane region" description="Helical" evidence="10">
    <location>
        <begin position="21"/>
        <end position="48"/>
    </location>
</feature>
<evidence type="ECO:0000313" key="15">
    <source>
        <dbReference type="Proteomes" id="UP000230084"/>
    </source>
</evidence>
<feature type="transmembrane region" description="Helical" evidence="10">
    <location>
        <begin position="268"/>
        <end position="291"/>
    </location>
</feature>
<dbReference type="Gene3D" id="1.10.3370.10">
    <property type="entry name" value="SecY subunit domain"/>
    <property type="match status" value="1"/>
</dbReference>
<dbReference type="PROSITE" id="PS00755">
    <property type="entry name" value="SECY_1"/>
    <property type="match status" value="1"/>
</dbReference>
<dbReference type="GO" id="GO:0065002">
    <property type="term" value="P:intracellular protein transmembrane transport"/>
    <property type="evidence" value="ECO:0007669"/>
    <property type="project" value="UniProtKB-UniRule"/>
</dbReference>
<keyword evidence="7 10" id="KW-0811">Translocation</keyword>
<dbReference type="InterPro" id="IPR030659">
    <property type="entry name" value="SecY_CS"/>
</dbReference>
<evidence type="ECO:0000256" key="11">
    <source>
        <dbReference type="RuleBase" id="RU000537"/>
    </source>
</evidence>
<evidence type="ECO:0000256" key="3">
    <source>
        <dbReference type="ARBA" id="ARBA00022448"/>
    </source>
</evidence>
<keyword evidence="10" id="KW-1003">Cell membrane</keyword>
<protein>
    <recommendedName>
        <fullName evidence="9 10">Protein translocase subunit SecY</fullName>
    </recommendedName>
</protein>
<evidence type="ECO:0000256" key="2">
    <source>
        <dbReference type="ARBA" id="ARBA00005751"/>
    </source>
</evidence>
<feature type="transmembrane region" description="Helical" evidence="10">
    <location>
        <begin position="145"/>
        <end position="170"/>
    </location>
</feature>
<dbReference type="GO" id="GO:0005886">
    <property type="term" value="C:plasma membrane"/>
    <property type="evidence" value="ECO:0007669"/>
    <property type="project" value="UniProtKB-SubCell"/>
</dbReference>
<feature type="transmembrane region" description="Helical" evidence="10">
    <location>
        <begin position="68"/>
        <end position="92"/>
    </location>
</feature>
<proteinExistence type="inferred from homology"/>
<dbReference type="FunFam" id="1.10.3370.10:FF:000001">
    <property type="entry name" value="Preprotein translocase subunit SecY"/>
    <property type="match status" value="1"/>
</dbReference>
<feature type="transmembrane region" description="Helical" evidence="10">
    <location>
        <begin position="113"/>
        <end position="133"/>
    </location>
</feature>
<evidence type="ECO:0000313" key="14">
    <source>
        <dbReference type="EMBL" id="PIR47568.1"/>
    </source>
</evidence>
<comment type="similarity">
    <text evidence="2 10 13">Belongs to the SecY/SEC61-alpha family.</text>
</comment>
<dbReference type="PANTHER" id="PTHR10906">
    <property type="entry name" value="SECY/SEC61-ALPHA FAMILY MEMBER"/>
    <property type="match status" value="1"/>
</dbReference>
<evidence type="ECO:0000256" key="9">
    <source>
        <dbReference type="ARBA" id="ARBA00039733"/>
    </source>
</evidence>
<evidence type="ECO:0000256" key="7">
    <source>
        <dbReference type="ARBA" id="ARBA00023010"/>
    </source>
</evidence>
<evidence type="ECO:0000256" key="1">
    <source>
        <dbReference type="ARBA" id="ARBA00004141"/>
    </source>
</evidence>
<keyword evidence="6 10" id="KW-1133">Transmembrane helix</keyword>
<evidence type="ECO:0000256" key="5">
    <source>
        <dbReference type="ARBA" id="ARBA00022927"/>
    </source>
</evidence>
<dbReference type="SUPFAM" id="SSF103491">
    <property type="entry name" value="Preprotein translocase SecY subunit"/>
    <property type="match status" value="1"/>
</dbReference>
<sequence>MFEKLKKIWALKPLRNSIGYVVLMLTLFRLLAHVPVPGIDAAALQSLLSGSQFLGLLNIFSGGTLESFSVVALGVAPFITSSIIFQLLVMVIPALQRWQKDGGEAGRQKLNQITRWVSVPLAALQAYGFIALISQGGGQAGTSFALILTGFSLFMAILVMTAGSVFLMWIGELMTERGIGNGLSILILSGIVAGFPRFIQQSIATFDQSRIVSLVVFLVMAIATVVVVTIINEAVRNIPVNYARHHEAGRLSRGVATQLPLRVSMAGVIPIIFAISVVLFPTMIAQFFVGARSVFLADAARWVIETLANQWIYGILYFVLVFAFTYFYTGVIFRPNEMAENLQKQGAFIPGVRPGEPTERYLAQTMNKILLLGATFLAGIAVLPVAMQPLTGSQSLVVGGTSLLIIVAVIIDVIKQTEAQIVSYEYEQL</sequence>
<dbReference type="GO" id="GO:0006605">
    <property type="term" value="P:protein targeting"/>
    <property type="evidence" value="ECO:0007669"/>
    <property type="project" value="UniProtKB-UniRule"/>
</dbReference>
<gene>
    <name evidence="10" type="primary">secY</name>
    <name evidence="14" type="ORF">COV06_02690</name>
</gene>
<dbReference type="InterPro" id="IPR002208">
    <property type="entry name" value="SecY/SEC61-alpha"/>
</dbReference>
<comment type="caution">
    <text evidence="14">The sequence shown here is derived from an EMBL/GenBank/DDBJ whole genome shotgun (WGS) entry which is preliminary data.</text>
</comment>
<feature type="transmembrane region" description="Helical" evidence="10">
    <location>
        <begin position="369"/>
        <end position="387"/>
    </location>
</feature>
<evidence type="ECO:0000256" key="8">
    <source>
        <dbReference type="ARBA" id="ARBA00023136"/>
    </source>
</evidence>
<keyword evidence="4 10" id="KW-0812">Transmembrane</keyword>
<dbReference type="GO" id="GO:0043952">
    <property type="term" value="P:protein transport by the Sec complex"/>
    <property type="evidence" value="ECO:0007669"/>
    <property type="project" value="UniProtKB-UniRule"/>
</dbReference>
<accession>A0A2H0RM43</accession>
<dbReference type="PRINTS" id="PR00303">
    <property type="entry name" value="SECYTRNLCASE"/>
</dbReference>
<dbReference type="AlphaFoldDB" id="A0A2H0RM43"/>
<evidence type="ECO:0000256" key="4">
    <source>
        <dbReference type="ARBA" id="ARBA00022692"/>
    </source>
</evidence>
<name>A0A2H0RM43_9BACT</name>
<dbReference type="EMBL" id="PCYM01000005">
    <property type="protein sequence ID" value="PIR47568.1"/>
    <property type="molecule type" value="Genomic_DNA"/>
</dbReference>
<dbReference type="PROSITE" id="PS00756">
    <property type="entry name" value="SECY_2"/>
    <property type="match status" value="1"/>
</dbReference>
<reference evidence="14 15" key="1">
    <citation type="submission" date="2017-09" db="EMBL/GenBank/DDBJ databases">
        <title>Depth-based differentiation of microbial function through sediment-hosted aquifers and enrichment of novel symbionts in the deep terrestrial subsurface.</title>
        <authorList>
            <person name="Probst A.J."/>
            <person name="Ladd B."/>
            <person name="Jarett J.K."/>
            <person name="Geller-Mcgrath D.E."/>
            <person name="Sieber C.M."/>
            <person name="Emerson J.B."/>
            <person name="Anantharaman K."/>
            <person name="Thomas B.C."/>
            <person name="Malmstrom R."/>
            <person name="Stieglmeier M."/>
            <person name="Klingl A."/>
            <person name="Woyke T."/>
            <person name="Ryan C.M."/>
            <person name="Banfield J.F."/>
        </authorList>
    </citation>
    <scope>NUCLEOTIDE SEQUENCE [LARGE SCALE GENOMIC DNA]</scope>
    <source>
        <strain evidence="14">CG10_big_fil_rev_8_21_14_0_10_50_16</strain>
    </source>
</reference>
<dbReference type="NCBIfam" id="TIGR00967">
    <property type="entry name" value="3a0501s007"/>
    <property type="match status" value="1"/>
</dbReference>
<comment type="subunit">
    <text evidence="10">Component of the Sec protein translocase complex. Heterotrimer consisting of SecY, SecE and SecG subunits. The heterotrimers can form oligomers, although 1 heterotrimer is thought to be able to translocate proteins. Interacts with the ribosome. Interacts with SecDF, and other proteins may be involved. Interacts with SecA.</text>
</comment>
<keyword evidence="8 10" id="KW-0472">Membrane</keyword>
<feature type="transmembrane region" description="Helical" evidence="10">
    <location>
        <begin position="393"/>
        <end position="414"/>
    </location>
</feature>
<feature type="transmembrane region" description="Helical" evidence="10">
    <location>
        <begin position="211"/>
        <end position="231"/>
    </location>
</feature>
<dbReference type="PIRSF" id="PIRSF004557">
    <property type="entry name" value="SecY"/>
    <property type="match status" value="1"/>
</dbReference>
<comment type="subcellular location">
    <subcellularLocation>
        <location evidence="10">Cell membrane</location>
        <topology evidence="10">Multi-pass membrane protein</topology>
    </subcellularLocation>
    <subcellularLocation>
        <location evidence="1 12">Membrane</location>
        <topology evidence="1 12">Multi-pass membrane protein</topology>
    </subcellularLocation>
</comment>
<keyword evidence="5 10" id="KW-0653">Protein transport</keyword>
<dbReference type="InterPro" id="IPR026593">
    <property type="entry name" value="SecY"/>
</dbReference>
<keyword evidence="3 10" id="KW-0813">Transport</keyword>
<evidence type="ECO:0000256" key="12">
    <source>
        <dbReference type="RuleBase" id="RU003484"/>
    </source>
</evidence>
<dbReference type="Proteomes" id="UP000230084">
    <property type="component" value="Unassembled WGS sequence"/>
</dbReference>